<evidence type="ECO:0000256" key="3">
    <source>
        <dbReference type="ARBA" id="ARBA00022729"/>
    </source>
</evidence>
<evidence type="ECO:0000256" key="2">
    <source>
        <dbReference type="ARBA" id="ARBA00007787"/>
    </source>
</evidence>
<sequence>MSLGQTTRRAVLAGSTLALGVGSVYYLSRSDDTDDGRSLSPTMHASEETSALGVDLAGKPIMGDSDAPIEIYYWTDFQCPICEQFEREVLPELIADHIESGEVRLVFIVVPFFGADSMTAAVASKCVWERVRKSDPSTYWDWHAAVFAEQGERNSGWASADSLLEITDSVPDVDAAELEACLEDDRPAFEDDVEADAAQARAFDIRGTPTFVVFDPETEAAGTLIGAQPLERFADALEQIRET</sequence>
<keyword evidence="3" id="KW-0732">Signal</keyword>
<dbReference type="SUPFAM" id="SSF52833">
    <property type="entry name" value="Thioredoxin-like"/>
    <property type="match status" value="1"/>
</dbReference>
<protein>
    <submittedName>
        <fullName evidence="9">DsbA family protein</fullName>
    </submittedName>
</protein>
<comment type="caution">
    <text evidence="9">The sequence shown here is derived from an EMBL/GenBank/DDBJ whole genome shotgun (WGS) entry which is preliminary data.</text>
</comment>
<keyword evidence="7" id="KW-0676">Redox-active center</keyword>
<dbReference type="Proteomes" id="UP000318864">
    <property type="component" value="Unassembled WGS sequence"/>
</dbReference>
<keyword evidence="5" id="KW-0560">Oxidoreductase</keyword>
<proteinExistence type="inferred from homology"/>
<dbReference type="AlphaFoldDB" id="A0A4S3TJ35"/>
<dbReference type="InterPro" id="IPR012336">
    <property type="entry name" value="Thioredoxin-like_fold"/>
</dbReference>
<dbReference type="RefSeq" id="WP_141465445.1">
    <property type="nucleotide sequence ID" value="NZ_RBZW01000043.1"/>
</dbReference>
<keyword evidence="10" id="KW-1185">Reference proteome</keyword>
<evidence type="ECO:0000256" key="5">
    <source>
        <dbReference type="ARBA" id="ARBA00023002"/>
    </source>
</evidence>
<dbReference type="InterPro" id="IPR036249">
    <property type="entry name" value="Thioredoxin-like_sf"/>
</dbReference>
<dbReference type="PANTHER" id="PTHR13887">
    <property type="entry name" value="GLUTATHIONE S-TRANSFERASE KAPPA"/>
    <property type="match status" value="1"/>
</dbReference>
<evidence type="ECO:0000256" key="7">
    <source>
        <dbReference type="ARBA" id="ARBA00023284"/>
    </source>
</evidence>
<evidence type="ECO:0000256" key="1">
    <source>
        <dbReference type="ARBA" id="ARBA00005791"/>
    </source>
</evidence>
<keyword evidence="6" id="KW-1015">Disulfide bond</keyword>
<name>A0A4S3TJ35_9EURY</name>
<dbReference type="EMBL" id="RBZW01000043">
    <property type="protein sequence ID" value="THE64069.1"/>
    <property type="molecule type" value="Genomic_DNA"/>
</dbReference>
<feature type="domain" description="Thioredoxin-like fold" evidence="8">
    <location>
        <begin position="59"/>
        <end position="215"/>
    </location>
</feature>
<evidence type="ECO:0000313" key="9">
    <source>
        <dbReference type="EMBL" id="THE64069.1"/>
    </source>
</evidence>
<dbReference type="PANTHER" id="PTHR13887:SF14">
    <property type="entry name" value="DISULFIDE BOND FORMATION PROTEIN D"/>
    <property type="match status" value="1"/>
</dbReference>
<keyword evidence="4" id="KW-0249">Electron transport</keyword>
<comment type="similarity">
    <text evidence="2">Belongs to the glutaredoxin family.</text>
</comment>
<evidence type="ECO:0000256" key="4">
    <source>
        <dbReference type="ARBA" id="ARBA00022982"/>
    </source>
</evidence>
<dbReference type="Pfam" id="PF13462">
    <property type="entry name" value="Thioredoxin_4"/>
    <property type="match status" value="1"/>
</dbReference>
<evidence type="ECO:0000256" key="6">
    <source>
        <dbReference type="ARBA" id="ARBA00023157"/>
    </source>
</evidence>
<accession>A0A4S3TJ35</accession>
<comment type="similarity">
    <text evidence="1">Belongs to the thioredoxin family. DsbA subfamily.</text>
</comment>
<dbReference type="OrthoDB" id="15256at2157"/>
<organism evidence="9 10">
    <name type="scientific">Salinadaptatus halalkaliphilus</name>
    <dbReference type="NCBI Taxonomy" id="2419781"/>
    <lineage>
        <taxon>Archaea</taxon>
        <taxon>Methanobacteriati</taxon>
        <taxon>Methanobacteriota</taxon>
        <taxon>Stenosarchaea group</taxon>
        <taxon>Halobacteria</taxon>
        <taxon>Halobacteriales</taxon>
        <taxon>Natrialbaceae</taxon>
        <taxon>Salinadaptatus</taxon>
    </lineage>
</organism>
<dbReference type="GO" id="GO:0016491">
    <property type="term" value="F:oxidoreductase activity"/>
    <property type="evidence" value="ECO:0007669"/>
    <property type="project" value="UniProtKB-KW"/>
</dbReference>
<gene>
    <name evidence="9" type="ORF">D8Y22_14705</name>
</gene>
<evidence type="ECO:0000313" key="10">
    <source>
        <dbReference type="Proteomes" id="UP000318864"/>
    </source>
</evidence>
<keyword evidence="4" id="KW-0813">Transport</keyword>
<reference evidence="9 10" key="1">
    <citation type="submission" date="2018-10" db="EMBL/GenBank/DDBJ databases">
        <title>Natronolimnobius sp. XQ-INN 246 isolated from Inner Mongolia Autonomous Region of China.</title>
        <authorList>
            <person name="Xue Q."/>
        </authorList>
    </citation>
    <scope>NUCLEOTIDE SEQUENCE [LARGE SCALE GENOMIC DNA]</scope>
    <source>
        <strain evidence="9 10">XQ-INN 246</strain>
    </source>
</reference>
<evidence type="ECO:0000259" key="8">
    <source>
        <dbReference type="Pfam" id="PF13462"/>
    </source>
</evidence>
<dbReference type="Gene3D" id="3.40.30.10">
    <property type="entry name" value="Glutaredoxin"/>
    <property type="match status" value="1"/>
</dbReference>